<feature type="transmembrane region" description="Helical" evidence="1">
    <location>
        <begin position="37"/>
        <end position="61"/>
    </location>
</feature>
<dbReference type="AlphaFoldDB" id="A0A383CKH0"/>
<feature type="transmembrane region" description="Helical" evidence="1">
    <location>
        <begin position="12"/>
        <end position="30"/>
    </location>
</feature>
<sequence length="142" mass="15937">GLYFSEFPALEPFVLPCILFAACLVYLRAARERWFNVGFWGFLGLLWITPPLACMVLAVGWEEDAMSAIFHLGSLSPPFAFFEIAGRPQHLNLDDHEAAFRQAAILGVIFSCILAACLSVGQTLRRRTWDKREKSVAAERES</sequence>
<organism evidence="2">
    <name type="scientific">marine metagenome</name>
    <dbReference type="NCBI Taxonomy" id="408172"/>
    <lineage>
        <taxon>unclassified sequences</taxon>
        <taxon>metagenomes</taxon>
        <taxon>ecological metagenomes</taxon>
    </lineage>
</organism>
<evidence type="ECO:0000256" key="1">
    <source>
        <dbReference type="SAM" id="Phobius"/>
    </source>
</evidence>
<dbReference type="EMBL" id="UINC01209511">
    <property type="protein sequence ID" value="SVE32560.1"/>
    <property type="molecule type" value="Genomic_DNA"/>
</dbReference>
<keyword evidence="1" id="KW-0472">Membrane</keyword>
<feature type="transmembrane region" description="Helical" evidence="1">
    <location>
        <begin position="103"/>
        <end position="124"/>
    </location>
</feature>
<gene>
    <name evidence="2" type="ORF">METZ01_LOCUS485414</name>
</gene>
<feature type="non-terminal residue" evidence="2">
    <location>
        <position position="1"/>
    </location>
</feature>
<evidence type="ECO:0000313" key="2">
    <source>
        <dbReference type="EMBL" id="SVE32560.1"/>
    </source>
</evidence>
<accession>A0A383CKH0</accession>
<reference evidence="2" key="1">
    <citation type="submission" date="2018-05" db="EMBL/GenBank/DDBJ databases">
        <authorList>
            <person name="Lanie J.A."/>
            <person name="Ng W.-L."/>
            <person name="Kazmierczak K.M."/>
            <person name="Andrzejewski T.M."/>
            <person name="Davidsen T.M."/>
            <person name="Wayne K.J."/>
            <person name="Tettelin H."/>
            <person name="Glass J.I."/>
            <person name="Rusch D."/>
            <person name="Podicherti R."/>
            <person name="Tsui H.-C.T."/>
            <person name="Winkler M.E."/>
        </authorList>
    </citation>
    <scope>NUCLEOTIDE SEQUENCE</scope>
</reference>
<keyword evidence="1" id="KW-0812">Transmembrane</keyword>
<protein>
    <submittedName>
        <fullName evidence="2">Uncharacterized protein</fullName>
    </submittedName>
</protein>
<name>A0A383CKH0_9ZZZZ</name>
<proteinExistence type="predicted"/>
<keyword evidence="1" id="KW-1133">Transmembrane helix</keyword>